<dbReference type="Pfam" id="PF02338">
    <property type="entry name" value="OTU"/>
    <property type="match status" value="1"/>
</dbReference>
<gene>
    <name evidence="3" type="ORF">OAUR00152_LOCUS29712</name>
</gene>
<dbReference type="PANTHER" id="PTHR12419:SF10">
    <property type="entry name" value="DEUBIQUITINASE OTUD6B"/>
    <property type="match status" value="1"/>
</dbReference>
<feature type="region of interest" description="Disordered" evidence="1">
    <location>
        <begin position="19"/>
        <end position="101"/>
    </location>
</feature>
<dbReference type="GO" id="GO:0004843">
    <property type="term" value="F:cysteine-type deubiquitinase activity"/>
    <property type="evidence" value="ECO:0007669"/>
    <property type="project" value="TreeGrafter"/>
</dbReference>
<dbReference type="PANTHER" id="PTHR12419">
    <property type="entry name" value="OTU DOMAIN CONTAINING PROTEIN"/>
    <property type="match status" value="1"/>
</dbReference>
<dbReference type="EMBL" id="HBKQ01043129">
    <property type="protein sequence ID" value="CAE2267332.1"/>
    <property type="molecule type" value="Transcribed_RNA"/>
</dbReference>
<dbReference type="PROSITE" id="PS50802">
    <property type="entry name" value="OTU"/>
    <property type="match status" value="1"/>
</dbReference>
<dbReference type="InterPro" id="IPR038765">
    <property type="entry name" value="Papain-like_cys_pep_sf"/>
</dbReference>
<evidence type="ECO:0000256" key="1">
    <source>
        <dbReference type="SAM" id="MobiDB-lite"/>
    </source>
</evidence>
<proteinExistence type="predicted"/>
<evidence type="ECO:0000259" key="2">
    <source>
        <dbReference type="PROSITE" id="PS50802"/>
    </source>
</evidence>
<dbReference type="GO" id="GO:0016579">
    <property type="term" value="P:protein deubiquitination"/>
    <property type="evidence" value="ECO:0007669"/>
    <property type="project" value="TreeGrafter"/>
</dbReference>
<feature type="compositionally biased region" description="Basic and acidic residues" evidence="1">
    <location>
        <begin position="37"/>
        <end position="54"/>
    </location>
</feature>
<reference evidence="3" key="1">
    <citation type="submission" date="2021-01" db="EMBL/GenBank/DDBJ databases">
        <authorList>
            <person name="Corre E."/>
            <person name="Pelletier E."/>
            <person name="Niang G."/>
            <person name="Scheremetjew M."/>
            <person name="Finn R."/>
            <person name="Kale V."/>
            <person name="Holt S."/>
            <person name="Cochrane G."/>
            <person name="Meng A."/>
            <person name="Brown T."/>
            <person name="Cohen L."/>
        </authorList>
    </citation>
    <scope>NUCLEOTIDE SEQUENCE</scope>
    <source>
        <strain evidence="3">Isolate 1302-5</strain>
    </source>
</reference>
<organism evidence="3">
    <name type="scientific">Odontella aurita</name>
    <dbReference type="NCBI Taxonomy" id="265563"/>
    <lineage>
        <taxon>Eukaryota</taxon>
        <taxon>Sar</taxon>
        <taxon>Stramenopiles</taxon>
        <taxon>Ochrophyta</taxon>
        <taxon>Bacillariophyta</taxon>
        <taxon>Mediophyceae</taxon>
        <taxon>Biddulphiophycidae</taxon>
        <taxon>Eupodiscales</taxon>
        <taxon>Odontellaceae</taxon>
        <taxon>Odontella</taxon>
    </lineage>
</organism>
<dbReference type="CDD" id="cd22748">
    <property type="entry name" value="OTU_OTUD6-like"/>
    <property type="match status" value="1"/>
</dbReference>
<dbReference type="Gene3D" id="3.90.70.80">
    <property type="match status" value="1"/>
</dbReference>
<dbReference type="AlphaFoldDB" id="A0A7S4N6A9"/>
<dbReference type="InterPro" id="IPR003323">
    <property type="entry name" value="OTU_dom"/>
</dbReference>
<feature type="domain" description="OTU" evidence="2">
    <location>
        <begin position="123"/>
        <end position="253"/>
    </location>
</feature>
<protein>
    <recommendedName>
        <fullName evidence="2">OTU domain-containing protein</fullName>
    </recommendedName>
</protein>
<feature type="compositionally biased region" description="Basic residues" evidence="1">
    <location>
        <begin position="68"/>
        <end position="81"/>
    </location>
</feature>
<name>A0A7S4N6A9_9STRA</name>
<accession>A0A7S4N6A9</accession>
<feature type="compositionally biased region" description="Basic and acidic residues" evidence="1">
    <location>
        <begin position="82"/>
        <end position="92"/>
    </location>
</feature>
<dbReference type="InterPro" id="IPR050704">
    <property type="entry name" value="Peptidase_C85-like"/>
</dbReference>
<sequence>MSAVEREYATKEEEILERHKAEIAALGSRGNGGDEGGGGKEEVEAEACGDRSNQEEANDMAEDPGEAKRRKAQEKARRKREKAREKERRREEEIAEELAHAGPSKRELEIVAMTEVYLDPRGLTIQEVEADGNCLYRGVAEQCLDLEGYVAARSVCAEALAEGEEEYAPFAETHGHGSYEAYVEKVRNSSEWGGHLELRALSHKLRRTVVVYSAEAVPLRIGEEFTDNGEEIRLSFHRHYYALGEHYNVVVSK</sequence>
<dbReference type="SUPFAM" id="SSF54001">
    <property type="entry name" value="Cysteine proteinases"/>
    <property type="match status" value="1"/>
</dbReference>
<evidence type="ECO:0000313" key="3">
    <source>
        <dbReference type="EMBL" id="CAE2267332.1"/>
    </source>
</evidence>